<protein>
    <submittedName>
        <fullName evidence="1">Uncharacterized protein</fullName>
    </submittedName>
</protein>
<name>A0A4Y2JFC2_ARAVE</name>
<keyword evidence="2" id="KW-1185">Reference proteome</keyword>
<dbReference type="Proteomes" id="UP000499080">
    <property type="component" value="Unassembled WGS sequence"/>
</dbReference>
<dbReference type="AlphaFoldDB" id="A0A4Y2JFC2"/>
<proteinExistence type="predicted"/>
<dbReference type="EMBL" id="BGPR01003475">
    <property type="protein sequence ID" value="GBM88575.1"/>
    <property type="molecule type" value="Genomic_DNA"/>
</dbReference>
<accession>A0A4Y2JFC2</accession>
<reference evidence="1 2" key="1">
    <citation type="journal article" date="2019" name="Sci. Rep.">
        <title>Orb-weaving spider Araneus ventricosus genome elucidates the spidroin gene catalogue.</title>
        <authorList>
            <person name="Kono N."/>
            <person name="Nakamura H."/>
            <person name="Ohtoshi R."/>
            <person name="Moran D.A.P."/>
            <person name="Shinohara A."/>
            <person name="Yoshida Y."/>
            <person name="Fujiwara M."/>
            <person name="Mori M."/>
            <person name="Tomita M."/>
            <person name="Arakawa K."/>
        </authorList>
    </citation>
    <scope>NUCLEOTIDE SEQUENCE [LARGE SCALE GENOMIC DNA]</scope>
</reference>
<evidence type="ECO:0000313" key="2">
    <source>
        <dbReference type="Proteomes" id="UP000499080"/>
    </source>
</evidence>
<comment type="caution">
    <text evidence="1">The sequence shown here is derived from an EMBL/GenBank/DDBJ whole genome shotgun (WGS) entry which is preliminary data.</text>
</comment>
<evidence type="ECO:0000313" key="1">
    <source>
        <dbReference type="EMBL" id="GBM88575.1"/>
    </source>
</evidence>
<sequence>MINAHFYLNDSSMSYLFAYSKAGLVLDISTNCVARTLQISLSEIEDCCIYIIGGRSTTTKRMQLCFAKGIPLRRLEVSHSLIGKVTTSMEK</sequence>
<organism evidence="1 2">
    <name type="scientific">Araneus ventricosus</name>
    <name type="common">Orbweaver spider</name>
    <name type="synonym">Epeira ventricosa</name>
    <dbReference type="NCBI Taxonomy" id="182803"/>
    <lineage>
        <taxon>Eukaryota</taxon>
        <taxon>Metazoa</taxon>
        <taxon>Ecdysozoa</taxon>
        <taxon>Arthropoda</taxon>
        <taxon>Chelicerata</taxon>
        <taxon>Arachnida</taxon>
        <taxon>Araneae</taxon>
        <taxon>Araneomorphae</taxon>
        <taxon>Entelegynae</taxon>
        <taxon>Araneoidea</taxon>
        <taxon>Araneidae</taxon>
        <taxon>Araneus</taxon>
    </lineage>
</organism>
<gene>
    <name evidence="1" type="ORF">AVEN_250636_1</name>
</gene>